<dbReference type="InterPro" id="IPR022735">
    <property type="entry name" value="bMERB_dom"/>
</dbReference>
<evidence type="ECO:0000256" key="1">
    <source>
        <dbReference type="ARBA" id="ARBA00004370"/>
    </source>
</evidence>
<evidence type="ECO:0000259" key="3">
    <source>
        <dbReference type="PROSITE" id="PS51848"/>
    </source>
</evidence>
<comment type="subcellular location">
    <subcellularLocation>
        <location evidence="1">Membrane</location>
    </subcellularLocation>
</comment>
<reference evidence="4" key="1">
    <citation type="submission" date="2025-08" db="UniProtKB">
        <authorList>
            <consortium name="Ensembl"/>
        </authorList>
    </citation>
    <scope>IDENTIFICATION</scope>
</reference>
<protein>
    <recommendedName>
        <fullName evidence="3">BMERB domain-containing protein</fullName>
    </recommendedName>
</protein>
<evidence type="ECO:0000256" key="2">
    <source>
        <dbReference type="ARBA" id="ARBA00023136"/>
    </source>
</evidence>
<dbReference type="GeneTree" id="ENSGT00950000185408"/>
<dbReference type="OMA" id="ESELMIH"/>
<dbReference type="SMART" id="SM01203">
    <property type="entry name" value="DUF3585"/>
    <property type="match status" value="1"/>
</dbReference>
<reference evidence="4" key="2">
    <citation type="submission" date="2025-09" db="UniProtKB">
        <authorList>
            <consortium name="Ensembl"/>
        </authorList>
    </citation>
    <scope>IDENTIFICATION</scope>
</reference>
<name>A0A7M4E435_CROPO</name>
<dbReference type="PANTHER" id="PTHR23167">
    <property type="entry name" value="CALPONIN HOMOLOGY DOMAIN-CONTAINING PROTEIN DDB_G0272472-RELATED"/>
    <property type="match status" value="1"/>
</dbReference>
<dbReference type="Proteomes" id="UP000594220">
    <property type="component" value="Unplaced"/>
</dbReference>
<evidence type="ECO:0000313" key="4">
    <source>
        <dbReference type="Ensembl" id="ENSCPRP00005004078.1"/>
    </source>
</evidence>
<keyword evidence="5" id="KW-1185">Reference proteome</keyword>
<dbReference type="Pfam" id="PF12130">
    <property type="entry name" value="bMERB_dom"/>
    <property type="match status" value="1"/>
</dbReference>
<organism evidence="4 5">
    <name type="scientific">Crocodylus porosus</name>
    <name type="common">Saltwater crocodile</name>
    <name type="synonym">Estuarine crocodile</name>
    <dbReference type="NCBI Taxonomy" id="8502"/>
    <lineage>
        <taxon>Eukaryota</taxon>
        <taxon>Metazoa</taxon>
        <taxon>Chordata</taxon>
        <taxon>Craniata</taxon>
        <taxon>Vertebrata</taxon>
        <taxon>Euteleostomi</taxon>
        <taxon>Archelosauria</taxon>
        <taxon>Archosauria</taxon>
        <taxon>Crocodylia</taxon>
        <taxon>Longirostres</taxon>
        <taxon>Crocodylidae</taxon>
        <taxon>Crocodylus</taxon>
    </lineage>
</organism>
<accession>A0A7M4E435</accession>
<sequence length="164" mass="19283">PPWGLVQTKVELRSCLQGPSRQRRRLEEIEVTFRELEEQGIKLEQSLRGEGGKQSTYLKTQWINQLLHLVQKKNNLVSEESDLMIAVQELKLEEKQCHLDQEMRRYMDMAEELKTPQDLQAEKEILEQFLEVVQNRDKLIQVQEEKRLSELGGADLGMERRPEA</sequence>
<dbReference type="AlphaFoldDB" id="A0A7M4E435"/>
<dbReference type="PROSITE" id="PS51848">
    <property type="entry name" value="BMERB"/>
    <property type="match status" value="1"/>
</dbReference>
<keyword evidence="2" id="KW-0472">Membrane</keyword>
<feature type="domain" description="BMERB" evidence="3">
    <location>
        <begin position="5"/>
        <end position="159"/>
    </location>
</feature>
<dbReference type="InterPro" id="IPR050540">
    <property type="entry name" value="F-actin_Monoox_Mical"/>
</dbReference>
<evidence type="ECO:0000313" key="5">
    <source>
        <dbReference type="Proteomes" id="UP000594220"/>
    </source>
</evidence>
<dbReference type="PANTHER" id="PTHR23167:SF35">
    <property type="entry name" value="[F-ACTIN]-MONOOXYGENASE MICAL1"/>
    <property type="match status" value="1"/>
</dbReference>
<dbReference type="Ensembl" id="ENSCPRT00005004782.1">
    <property type="protein sequence ID" value="ENSCPRP00005004078.1"/>
    <property type="gene ID" value="ENSCPRG00005002990.1"/>
</dbReference>
<proteinExistence type="predicted"/>